<evidence type="ECO:0000313" key="3">
    <source>
        <dbReference type="Proteomes" id="UP000194154"/>
    </source>
</evidence>
<organism evidence="2 3">
    <name type="scientific">Macrococcoides canis</name>
    <dbReference type="NCBI Taxonomy" id="1855823"/>
    <lineage>
        <taxon>Bacteria</taxon>
        <taxon>Bacillati</taxon>
        <taxon>Bacillota</taxon>
        <taxon>Bacilli</taxon>
        <taxon>Bacillales</taxon>
        <taxon>Staphylococcaceae</taxon>
        <taxon>Macrococcoides</taxon>
    </lineage>
</organism>
<dbReference type="AlphaFoldDB" id="A0A1W7A9J4"/>
<feature type="compositionally biased region" description="Basic and acidic residues" evidence="1">
    <location>
        <begin position="125"/>
        <end position="139"/>
    </location>
</feature>
<name>A0A1W7A9J4_9STAP</name>
<dbReference type="STRING" id="1855823.MCCS_06470"/>
<feature type="compositionally biased region" description="Polar residues" evidence="1">
    <location>
        <begin position="114"/>
        <end position="124"/>
    </location>
</feature>
<sequence length="271" mass="31772">MDKNKIKSAVNVAAVILVPLINERHKLKDQKEVQQLTGLSVKAYDVTKDKTVTAARKAKSASTTIKKGVVTTSSFIAGKYKDEKKALHYKKQMKPFVQQAKEEKKQEKAEQKQISKLNQTLSKSIESRIRDEEKNEKAREKRLIKEMKLAEKGKFSTTQPVSRKYDKKVKKEINQLDKKLNKSIEERNKAELKQKEENEKLRIKELKKYKNYKVKTPKQRRSLFGFKKRQLTQAHTPNNYHNAHIHNDEDFSNAQLFEQHRKQMAEKIARR</sequence>
<reference evidence="2 3" key="1">
    <citation type="journal article" date="2017" name="Int. J. Syst. Evol. Microbiol.">
        <title>Macrococcus canis sp. nov., a skin bacterium associated with infections in dogs.</title>
        <authorList>
            <person name="Gobeli Brawand S."/>
            <person name="Cotting K."/>
            <person name="Gomez-Sanz E."/>
            <person name="Collaud A."/>
            <person name="Thomann A."/>
            <person name="Brodard I."/>
            <person name="Rodriguez-Campos S."/>
            <person name="Strauss C."/>
            <person name="Perreten V."/>
        </authorList>
    </citation>
    <scope>NUCLEOTIDE SEQUENCE [LARGE SCALE GENOMIC DNA]</scope>
    <source>
        <strain evidence="2 3">KM45013</strain>
    </source>
</reference>
<dbReference type="RefSeq" id="WP_086041973.1">
    <property type="nucleotide sequence ID" value="NZ_CBCRZA010000001.1"/>
</dbReference>
<dbReference type="GeneID" id="35294784"/>
<dbReference type="EMBL" id="CP021059">
    <property type="protein sequence ID" value="ARQ06297.1"/>
    <property type="molecule type" value="Genomic_DNA"/>
</dbReference>
<evidence type="ECO:0000256" key="1">
    <source>
        <dbReference type="SAM" id="MobiDB-lite"/>
    </source>
</evidence>
<proteinExistence type="predicted"/>
<keyword evidence="3" id="KW-1185">Reference proteome</keyword>
<gene>
    <name evidence="2" type="ORF">MCCS_06470</name>
</gene>
<feature type="region of interest" description="Disordered" evidence="1">
    <location>
        <begin position="101"/>
        <end position="139"/>
    </location>
</feature>
<dbReference type="KEGG" id="mcak:MCCS_06470"/>
<accession>A0A1W7A9J4</accession>
<evidence type="ECO:0000313" key="2">
    <source>
        <dbReference type="EMBL" id="ARQ06297.1"/>
    </source>
</evidence>
<dbReference type="OrthoDB" id="2418709at2"/>
<protein>
    <submittedName>
        <fullName evidence="2">Uncharacterized protein</fullName>
    </submittedName>
</protein>
<dbReference type="Proteomes" id="UP000194154">
    <property type="component" value="Chromosome"/>
</dbReference>
<feature type="compositionally biased region" description="Basic and acidic residues" evidence="1">
    <location>
        <begin position="101"/>
        <end position="113"/>
    </location>
</feature>